<dbReference type="InterPro" id="IPR001041">
    <property type="entry name" value="2Fe-2S_ferredoxin-type"/>
</dbReference>
<dbReference type="InterPro" id="IPR012675">
    <property type="entry name" value="Beta-grasp_dom_sf"/>
</dbReference>
<dbReference type="GO" id="GO:0051537">
    <property type="term" value="F:2 iron, 2 sulfur cluster binding"/>
    <property type="evidence" value="ECO:0007669"/>
    <property type="project" value="UniProtKB-KW"/>
</dbReference>
<dbReference type="CDD" id="cd00207">
    <property type="entry name" value="fer2"/>
    <property type="match status" value="1"/>
</dbReference>
<name>A0A914VKC5_9BILA</name>
<dbReference type="InterPro" id="IPR036291">
    <property type="entry name" value="NAD(P)-bd_dom_sf"/>
</dbReference>
<evidence type="ECO:0000256" key="1">
    <source>
        <dbReference type="ARBA" id="ARBA00022714"/>
    </source>
</evidence>
<dbReference type="InterPro" id="IPR036010">
    <property type="entry name" value="2Fe-2S_ferredoxin-like_sf"/>
</dbReference>
<feature type="transmembrane region" description="Helical" evidence="4">
    <location>
        <begin position="123"/>
        <end position="141"/>
    </location>
</feature>
<dbReference type="GO" id="GO:0016491">
    <property type="term" value="F:oxidoreductase activity"/>
    <property type="evidence" value="ECO:0007669"/>
    <property type="project" value="UniProtKB-KW"/>
</dbReference>
<dbReference type="PROSITE" id="PS51085">
    <property type="entry name" value="2FE2S_FER_2"/>
    <property type="match status" value="1"/>
</dbReference>
<dbReference type="PANTHER" id="PTHR43157">
    <property type="entry name" value="PHOSPHATIDYLINOSITOL-GLYCAN BIOSYNTHESIS CLASS F PROTEIN-RELATED"/>
    <property type="match status" value="1"/>
</dbReference>
<dbReference type="Pfam" id="PF00111">
    <property type="entry name" value="Fer2"/>
    <property type="match status" value="1"/>
</dbReference>
<evidence type="ECO:0000313" key="7">
    <source>
        <dbReference type="WBParaSite" id="PSAMB.scaffold211size65383.g3332.t1"/>
    </source>
</evidence>
<evidence type="ECO:0000256" key="3">
    <source>
        <dbReference type="ARBA" id="ARBA00023014"/>
    </source>
</evidence>
<reference evidence="7" key="1">
    <citation type="submission" date="2022-11" db="UniProtKB">
        <authorList>
            <consortium name="WormBaseParasite"/>
        </authorList>
    </citation>
    <scope>IDENTIFICATION</scope>
</reference>
<dbReference type="SUPFAM" id="SSF51735">
    <property type="entry name" value="NAD(P)-binding Rossmann-fold domains"/>
    <property type="match status" value="1"/>
</dbReference>
<dbReference type="Pfam" id="PF00106">
    <property type="entry name" value="adh_short"/>
    <property type="match status" value="1"/>
</dbReference>
<keyword evidence="4" id="KW-0812">Transmembrane</keyword>
<evidence type="ECO:0000256" key="2">
    <source>
        <dbReference type="ARBA" id="ARBA00023002"/>
    </source>
</evidence>
<organism evidence="6 7">
    <name type="scientific">Plectus sambesii</name>
    <dbReference type="NCBI Taxonomy" id="2011161"/>
    <lineage>
        <taxon>Eukaryota</taxon>
        <taxon>Metazoa</taxon>
        <taxon>Ecdysozoa</taxon>
        <taxon>Nematoda</taxon>
        <taxon>Chromadorea</taxon>
        <taxon>Plectida</taxon>
        <taxon>Plectina</taxon>
        <taxon>Plectoidea</taxon>
        <taxon>Plectidae</taxon>
        <taxon>Plectus</taxon>
    </lineage>
</organism>
<dbReference type="PROSITE" id="PS00814">
    <property type="entry name" value="ADX"/>
    <property type="match status" value="1"/>
</dbReference>
<keyword evidence="2" id="KW-0560">Oxidoreductase</keyword>
<keyword evidence="1" id="KW-0001">2Fe-2S</keyword>
<proteinExistence type="predicted"/>
<evidence type="ECO:0000256" key="4">
    <source>
        <dbReference type="SAM" id="Phobius"/>
    </source>
</evidence>
<dbReference type="Gene3D" id="3.40.50.720">
    <property type="entry name" value="NAD(P)-binding Rossmann-like Domain"/>
    <property type="match status" value="1"/>
</dbReference>
<dbReference type="SUPFAM" id="SSF54292">
    <property type="entry name" value="2Fe-2S ferredoxin-like"/>
    <property type="match status" value="1"/>
</dbReference>
<keyword evidence="4" id="KW-1133">Transmembrane helix</keyword>
<keyword evidence="3" id="KW-0411">Iron-sulfur</keyword>
<keyword evidence="4" id="KW-0472">Membrane</keyword>
<dbReference type="PANTHER" id="PTHR43157:SF66">
    <property type="entry name" value="WW DOMAIN-CONTAINING OXIDOREDUCTASE-LIKE PROTEIN"/>
    <property type="match status" value="1"/>
</dbReference>
<keyword evidence="1" id="KW-0408">Iron</keyword>
<dbReference type="GO" id="GO:0140647">
    <property type="term" value="P:P450-containing electron transport chain"/>
    <property type="evidence" value="ECO:0007669"/>
    <property type="project" value="InterPro"/>
</dbReference>
<dbReference type="Proteomes" id="UP000887566">
    <property type="component" value="Unplaced"/>
</dbReference>
<dbReference type="InterPro" id="IPR002347">
    <property type="entry name" value="SDR_fam"/>
</dbReference>
<dbReference type="PRINTS" id="PR00081">
    <property type="entry name" value="GDHRDH"/>
</dbReference>
<protein>
    <submittedName>
        <fullName evidence="7">2Fe-2S ferredoxin-type domain-containing protein</fullName>
    </submittedName>
</protein>
<keyword evidence="6" id="KW-1185">Reference proteome</keyword>
<dbReference type="InterPro" id="IPR018298">
    <property type="entry name" value="Adrenodoxin_Fe-S_BS"/>
</dbReference>
<accession>A0A914VKC5</accession>
<feature type="domain" description="2Fe-2S ferredoxin-type" evidence="5">
    <location>
        <begin position="14"/>
        <end position="119"/>
    </location>
</feature>
<sequence>MHSSSCLRNGSSSIRVTFVTSDGERHETSGKEGDTLLDVVVDKNIPLDGYGACEGTLACSTCHVILKQEDFDRLPNKPVDEELDMLDLAVDLSDTSRLGCQITLTKDLDGLEVTVPMDLMTCVWLLLAVAVIIAVGIKVVAKLTCGRYTIKQDLSNKTVLITGATGGIGMVAAKELARKGASVHLLCRNAQKAETVCEEIKRDTGNDRVFVWSLDTSRLSSVRDFARKFLATSHPIDILINNAGIAWIQERELTEDGLEMTMATNHFGHFLLTNLLLGTLLFEVIRS</sequence>
<dbReference type="WBParaSite" id="PSAMB.scaffold211size65383.g3332.t1">
    <property type="protein sequence ID" value="PSAMB.scaffold211size65383.g3332.t1"/>
    <property type="gene ID" value="PSAMB.scaffold211size65383.g3332"/>
</dbReference>
<evidence type="ECO:0000313" key="6">
    <source>
        <dbReference type="Proteomes" id="UP000887566"/>
    </source>
</evidence>
<evidence type="ECO:0000259" key="5">
    <source>
        <dbReference type="PROSITE" id="PS51085"/>
    </source>
</evidence>
<dbReference type="AlphaFoldDB" id="A0A914VKC5"/>
<keyword evidence="1" id="KW-0479">Metal-binding</keyword>
<dbReference type="Gene3D" id="3.10.20.30">
    <property type="match status" value="1"/>
</dbReference>